<dbReference type="Pfam" id="PF03150">
    <property type="entry name" value="CCP_MauG"/>
    <property type="match status" value="1"/>
</dbReference>
<dbReference type="AlphaFoldDB" id="A0A7G9RSV5"/>
<dbReference type="Gene3D" id="1.10.760.10">
    <property type="entry name" value="Cytochrome c-like domain"/>
    <property type="match status" value="2"/>
</dbReference>
<keyword evidence="11" id="KW-1185">Reference proteome</keyword>
<comment type="subcellular location">
    <subcellularLocation>
        <location evidence="1">Cell envelope</location>
    </subcellularLocation>
</comment>
<dbReference type="InterPro" id="IPR051395">
    <property type="entry name" value="Cytochrome_c_Peroxidase/MauG"/>
</dbReference>
<evidence type="ECO:0000256" key="6">
    <source>
        <dbReference type="ARBA" id="ARBA00023004"/>
    </source>
</evidence>
<evidence type="ECO:0000256" key="2">
    <source>
        <dbReference type="ARBA" id="ARBA00022617"/>
    </source>
</evidence>
<keyword evidence="3 7" id="KW-0479">Metal-binding</keyword>
<keyword evidence="6 7" id="KW-0408">Iron</keyword>
<reference evidence="10 11" key="1">
    <citation type="submission" date="2020-08" db="EMBL/GenBank/DDBJ databases">
        <title>Genome sequence of Diaphorobacter ruginosibacter DSM 27467T.</title>
        <authorList>
            <person name="Hyun D.-W."/>
            <person name="Bae J.-W."/>
        </authorList>
    </citation>
    <scope>NUCLEOTIDE SEQUENCE [LARGE SCALE GENOMIC DNA]</scope>
    <source>
        <strain evidence="10 11">DSM 27467</strain>
    </source>
</reference>
<dbReference type="PROSITE" id="PS51007">
    <property type="entry name" value="CYTC"/>
    <property type="match status" value="2"/>
</dbReference>
<dbReference type="GO" id="GO:0030313">
    <property type="term" value="C:cell envelope"/>
    <property type="evidence" value="ECO:0007669"/>
    <property type="project" value="UniProtKB-SubCell"/>
</dbReference>
<feature type="chain" id="PRO_5029018946" evidence="8">
    <location>
        <begin position="29"/>
        <end position="447"/>
    </location>
</feature>
<evidence type="ECO:0000256" key="5">
    <source>
        <dbReference type="ARBA" id="ARBA00023002"/>
    </source>
</evidence>
<dbReference type="SUPFAM" id="SSF46626">
    <property type="entry name" value="Cytochrome c"/>
    <property type="match status" value="2"/>
</dbReference>
<dbReference type="GO" id="GO:0046872">
    <property type="term" value="F:metal ion binding"/>
    <property type="evidence" value="ECO:0007669"/>
    <property type="project" value="UniProtKB-KW"/>
</dbReference>
<dbReference type="InterPro" id="IPR004852">
    <property type="entry name" value="Di-haem_cyt_c_peroxidsae"/>
</dbReference>
<gene>
    <name evidence="10" type="ORF">H9K76_07635</name>
</gene>
<feature type="signal peptide" evidence="8">
    <location>
        <begin position="1"/>
        <end position="28"/>
    </location>
</feature>
<dbReference type="KEGG" id="drg:H9K76_07635"/>
<evidence type="ECO:0000256" key="4">
    <source>
        <dbReference type="ARBA" id="ARBA00022729"/>
    </source>
</evidence>
<feature type="domain" description="Cytochrome c" evidence="9">
    <location>
        <begin position="72"/>
        <end position="181"/>
    </location>
</feature>
<dbReference type="GO" id="GO:0004130">
    <property type="term" value="F:cytochrome-c peroxidase activity"/>
    <property type="evidence" value="ECO:0007669"/>
    <property type="project" value="TreeGrafter"/>
</dbReference>
<dbReference type="InterPro" id="IPR036909">
    <property type="entry name" value="Cyt_c-like_dom_sf"/>
</dbReference>
<evidence type="ECO:0000256" key="7">
    <source>
        <dbReference type="PROSITE-ProRule" id="PRU00433"/>
    </source>
</evidence>
<evidence type="ECO:0000256" key="3">
    <source>
        <dbReference type="ARBA" id="ARBA00022723"/>
    </source>
</evidence>
<accession>A0A7G9RSV5</accession>
<dbReference type="Proteomes" id="UP000515811">
    <property type="component" value="Chromosome"/>
</dbReference>
<evidence type="ECO:0000259" key="9">
    <source>
        <dbReference type="PROSITE" id="PS51007"/>
    </source>
</evidence>
<keyword evidence="2 7" id="KW-0349">Heme</keyword>
<dbReference type="GO" id="GO:0020037">
    <property type="term" value="F:heme binding"/>
    <property type="evidence" value="ECO:0007669"/>
    <property type="project" value="InterPro"/>
</dbReference>
<dbReference type="GO" id="GO:0009055">
    <property type="term" value="F:electron transfer activity"/>
    <property type="evidence" value="ECO:0007669"/>
    <property type="project" value="InterPro"/>
</dbReference>
<evidence type="ECO:0000256" key="1">
    <source>
        <dbReference type="ARBA" id="ARBA00004196"/>
    </source>
</evidence>
<protein>
    <submittedName>
        <fullName evidence="10">Cytochrome B6</fullName>
    </submittedName>
</protein>
<evidence type="ECO:0000313" key="10">
    <source>
        <dbReference type="EMBL" id="QNN58680.1"/>
    </source>
</evidence>
<keyword evidence="5" id="KW-0560">Oxidoreductase</keyword>
<dbReference type="InterPro" id="IPR009056">
    <property type="entry name" value="Cyt_c-like_dom"/>
</dbReference>
<dbReference type="EMBL" id="CP060714">
    <property type="protein sequence ID" value="QNN58680.1"/>
    <property type="molecule type" value="Genomic_DNA"/>
</dbReference>
<sequence length="447" mass="48675">MSWVCSPAGALLLGLGAFMGAMGGGALADTVPAAQVFIAPGAQMRVVKLIAATPQLAGRYDPAAARFAPDPALVELGRQLFHDERLSQPGGTSCASCHDPARAFGPDLRRGLRGREASPGTARGSRAGHFGLRAAPSLLYVRYVPRRYFYEDDDALQPSFFGGLMADASADTLAEQVRAPLLHPDEMNNGTPASLLRHLKQGGVVRMLEPQFGSRVGRDPEVLLAALGNALQAYLQSDELAPFSSRFDGFLRGKVRLSDAELRGLAIFRNPDKGNCASCHTVNETAARPERSLFTDFGYEALAAPRNRLLAANRNPRHFDEGLCATARRLKWPEPEQWCGYVRTPSLRNTAIRQSFMHNGSIGSLREVVEFYNTRGTDPVRWFGKSGAFDDVAPSYHENVNVNSPPLNRKPGMPVALSDVETDDLVAFLRSLTDERYVALMPPDGRR</sequence>
<organism evidence="10 11">
    <name type="scientific">Diaphorobacter ruginosibacter</name>
    <dbReference type="NCBI Taxonomy" id="1715720"/>
    <lineage>
        <taxon>Bacteria</taxon>
        <taxon>Pseudomonadati</taxon>
        <taxon>Pseudomonadota</taxon>
        <taxon>Betaproteobacteria</taxon>
        <taxon>Burkholderiales</taxon>
        <taxon>Comamonadaceae</taxon>
        <taxon>Diaphorobacter</taxon>
    </lineage>
</organism>
<dbReference type="PANTHER" id="PTHR30600">
    <property type="entry name" value="CYTOCHROME C PEROXIDASE-RELATED"/>
    <property type="match status" value="1"/>
</dbReference>
<feature type="domain" description="Cytochrome c" evidence="9">
    <location>
        <begin position="259"/>
        <end position="433"/>
    </location>
</feature>
<evidence type="ECO:0000256" key="8">
    <source>
        <dbReference type="SAM" id="SignalP"/>
    </source>
</evidence>
<dbReference type="PANTHER" id="PTHR30600:SF10">
    <property type="entry name" value="BLL6722 PROTEIN"/>
    <property type="match status" value="1"/>
</dbReference>
<proteinExistence type="predicted"/>
<evidence type="ECO:0000313" key="11">
    <source>
        <dbReference type="Proteomes" id="UP000515811"/>
    </source>
</evidence>
<keyword evidence="4 8" id="KW-0732">Signal</keyword>
<name>A0A7G9RSV5_9BURK</name>